<dbReference type="AlphaFoldDB" id="D3VEI4"/>
<protein>
    <submittedName>
        <fullName evidence="8">Attachment invasion locus protein</fullName>
    </submittedName>
</protein>
<reference evidence="8 9" key="1">
    <citation type="journal article" date="2011" name="PLoS ONE">
        <title>The entomopathogenic bacterial endosymbionts xenorhabdus and photorhabdus: convergent lifestyles from divergent genomes.</title>
        <authorList>
            <person name="Chaston J.M."/>
            <person name="Suen G."/>
            <person name="Tucker S.L."/>
            <person name="Andersen A.W."/>
            <person name="Bhasin A."/>
            <person name="Bode E."/>
            <person name="Bode H.B."/>
            <person name="Brachmann A.O."/>
            <person name="Cowles C.E."/>
            <person name="Cowles K.N."/>
            <person name="Darby C."/>
            <person name="de Leon L."/>
            <person name="Drace K."/>
            <person name="Du Z."/>
            <person name="Givaudan A."/>
            <person name="Herbert Tran E.E."/>
            <person name="Jewell K.A."/>
            <person name="Knack J.J."/>
            <person name="Krasomil-Osterfeld K.C."/>
            <person name="Kukor R."/>
            <person name="Lanois A."/>
            <person name="Latreille P."/>
            <person name="Leimgruber N.K."/>
            <person name="Lipke C.M."/>
            <person name="Liu R."/>
            <person name="Lu X."/>
            <person name="Martens E.C."/>
            <person name="Marri P.R."/>
            <person name="Medigue C."/>
            <person name="Menard M.L."/>
            <person name="Miller N.M."/>
            <person name="Morales-Soto N."/>
            <person name="Norton S."/>
            <person name="Ogier J.C."/>
            <person name="Orchard S.S."/>
            <person name="Park D."/>
            <person name="Park Y."/>
            <person name="Qurollo B.A."/>
            <person name="Sugar D.R."/>
            <person name="Richards G.R."/>
            <person name="Rouy Z."/>
            <person name="Slominski B."/>
            <person name="Slominski K."/>
            <person name="Snyder H."/>
            <person name="Tjaden B.C."/>
            <person name="van der Hoeven R."/>
            <person name="Welch R.D."/>
            <person name="Wheeler C."/>
            <person name="Xiang B."/>
            <person name="Barbazuk B."/>
            <person name="Gaudriault S."/>
            <person name="Goodner B."/>
            <person name="Slater S.C."/>
            <person name="Forst S."/>
            <person name="Goldman B.S."/>
            <person name="Goodrich-Blair H."/>
        </authorList>
    </citation>
    <scope>NUCLEOTIDE SEQUENCE [LARGE SCALE GENOMIC DNA]</scope>
    <source>
        <strain evidence="9">ATCC 19061 / DSM 3370 / CCUG 14189 / LMG 1036 / NCIMB 9965 / AN6</strain>
    </source>
</reference>
<dbReference type="STRING" id="406817.XNC1_2036"/>
<evidence type="ECO:0000256" key="3">
    <source>
        <dbReference type="ARBA" id="ARBA00022692"/>
    </source>
</evidence>
<proteinExistence type="predicted"/>
<evidence type="ECO:0000256" key="1">
    <source>
        <dbReference type="ARBA" id="ARBA00004571"/>
    </source>
</evidence>
<dbReference type="PANTHER" id="PTHR35892">
    <property type="entry name" value="OUTER MEMBRANE PROTEIN PAGN-RELATED"/>
    <property type="match status" value="1"/>
</dbReference>
<sequence>MKKTLLVSAIVAGLSISSFTANANGKHTISLGYAQTNTKLKVMANNEKPSKDPRGLNLKYRYEINDQWGVIGSVTQTKLNLYYAPNRVDKRGRNADEDITYRSLMAGSTYRFNDYISTYALIGAASIADHQKTPVNQNEKKTALAYGAGLQFNPISNVAVDVSYEYSHLKQAKAGTWTVGIGYHF</sequence>
<accession>D3VEI4</accession>
<evidence type="ECO:0000256" key="2">
    <source>
        <dbReference type="ARBA" id="ARBA00022452"/>
    </source>
</evidence>
<dbReference type="GO" id="GO:0009279">
    <property type="term" value="C:cell outer membrane"/>
    <property type="evidence" value="ECO:0007669"/>
    <property type="project" value="UniProtKB-SubCell"/>
</dbReference>
<keyword evidence="9" id="KW-1185">Reference proteome</keyword>
<dbReference type="SUPFAM" id="SSF56925">
    <property type="entry name" value="OMPA-like"/>
    <property type="match status" value="1"/>
</dbReference>
<organism evidence="8 9">
    <name type="scientific">Xenorhabdus nematophila (strain ATCC 19061 / DSM 3370 / CCUG 14189 / LMG 1036 / NCIMB 9965 / AN6)</name>
    <dbReference type="NCBI Taxonomy" id="406817"/>
    <lineage>
        <taxon>Bacteria</taxon>
        <taxon>Pseudomonadati</taxon>
        <taxon>Pseudomonadota</taxon>
        <taxon>Gammaproteobacteria</taxon>
        <taxon>Enterobacterales</taxon>
        <taxon>Morganellaceae</taxon>
        <taxon>Xenorhabdus</taxon>
    </lineage>
</organism>
<evidence type="ECO:0000313" key="8">
    <source>
        <dbReference type="EMBL" id="CBJ90096.1"/>
    </source>
</evidence>
<dbReference type="InterPro" id="IPR051723">
    <property type="entry name" value="Bact_OM_Invasion-Related"/>
</dbReference>
<dbReference type="EMBL" id="FN667742">
    <property type="protein sequence ID" value="CBJ90096.1"/>
    <property type="molecule type" value="Genomic_DNA"/>
</dbReference>
<dbReference type="Pfam" id="PF13505">
    <property type="entry name" value="OMP_b-brl"/>
    <property type="match status" value="1"/>
</dbReference>
<dbReference type="PANTHER" id="PTHR35892:SF2">
    <property type="entry name" value="OUTER MEMBRANE PROTEIN PAGN"/>
    <property type="match status" value="1"/>
</dbReference>
<evidence type="ECO:0000256" key="5">
    <source>
        <dbReference type="ARBA" id="ARBA00023136"/>
    </source>
</evidence>
<dbReference type="InterPro" id="IPR011250">
    <property type="entry name" value="OMP/PagP_B-barrel"/>
</dbReference>
<comment type="subcellular location">
    <subcellularLocation>
        <location evidence="1">Cell outer membrane</location>
        <topology evidence="1">Multi-pass membrane protein</topology>
    </subcellularLocation>
</comment>
<evidence type="ECO:0000313" key="9">
    <source>
        <dbReference type="Proteomes" id="UP000008075"/>
    </source>
</evidence>
<dbReference type="PRINTS" id="PR00316">
    <property type="entry name" value="ENTEROVIROMP"/>
</dbReference>
<dbReference type="GeneID" id="24902467"/>
<dbReference type="KEGG" id="xne:XNC1_2036"/>
<gene>
    <name evidence="8" type="primary">opaB</name>
    <name evidence="8" type="ordered locus">XNC1_2036</name>
</gene>
<dbReference type="InterPro" id="IPR000758">
    <property type="entry name" value="Enterovir_OMP"/>
</dbReference>
<dbReference type="eggNOG" id="COG3637">
    <property type="taxonomic scope" value="Bacteria"/>
</dbReference>
<dbReference type="HOGENOM" id="CLU_099385_1_0_6"/>
<keyword evidence="3" id="KW-0812">Transmembrane</keyword>
<feature type="signal peptide" evidence="6">
    <location>
        <begin position="1"/>
        <end position="23"/>
    </location>
</feature>
<dbReference type="GO" id="GO:0044384">
    <property type="term" value="C:host outer membrane"/>
    <property type="evidence" value="ECO:0007669"/>
    <property type="project" value="InterPro"/>
</dbReference>
<keyword evidence="2" id="KW-1134">Transmembrane beta strand</keyword>
<evidence type="ECO:0000259" key="7">
    <source>
        <dbReference type="Pfam" id="PF13505"/>
    </source>
</evidence>
<evidence type="ECO:0000256" key="4">
    <source>
        <dbReference type="ARBA" id="ARBA00022729"/>
    </source>
</evidence>
<feature type="domain" description="Outer membrane protein beta-barrel" evidence="7">
    <location>
        <begin position="8"/>
        <end position="185"/>
    </location>
</feature>
<dbReference type="RefSeq" id="WP_010848844.1">
    <property type="nucleotide sequence ID" value="NC_014228.1"/>
</dbReference>
<dbReference type="InterPro" id="IPR027385">
    <property type="entry name" value="Beta-barrel_OMP"/>
</dbReference>
<dbReference type="PROSITE" id="PS00694">
    <property type="entry name" value="ENT_VIR_OMP_1"/>
    <property type="match status" value="1"/>
</dbReference>
<feature type="chain" id="PRO_5003051979" evidence="6">
    <location>
        <begin position="24"/>
        <end position="185"/>
    </location>
</feature>
<dbReference type="Proteomes" id="UP000008075">
    <property type="component" value="Chromosome"/>
</dbReference>
<keyword evidence="5" id="KW-0472">Membrane</keyword>
<name>D3VEI4_XENNA</name>
<evidence type="ECO:0000256" key="6">
    <source>
        <dbReference type="SAM" id="SignalP"/>
    </source>
</evidence>
<dbReference type="Gene3D" id="2.40.160.20">
    <property type="match status" value="1"/>
</dbReference>
<keyword evidence="4 6" id="KW-0732">Signal</keyword>